<reference evidence="2" key="1">
    <citation type="submission" date="2020-10" db="EMBL/GenBank/DDBJ databases">
        <authorList>
            <person name="Gilroy R."/>
        </authorList>
    </citation>
    <scope>NUCLEOTIDE SEQUENCE</scope>
    <source>
        <strain evidence="2">ChiSxjej2B14-6234</strain>
    </source>
</reference>
<feature type="chain" id="PRO_5039512976" description="PepSY domain-containing protein" evidence="1">
    <location>
        <begin position="23"/>
        <end position="222"/>
    </location>
</feature>
<comment type="caution">
    <text evidence="2">The sequence shown here is derived from an EMBL/GenBank/DDBJ whole genome shotgun (WGS) entry which is preliminary data.</text>
</comment>
<dbReference type="Proteomes" id="UP000886887">
    <property type="component" value="Unassembled WGS sequence"/>
</dbReference>
<reference evidence="2" key="2">
    <citation type="journal article" date="2021" name="PeerJ">
        <title>Extensive microbial diversity within the chicken gut microbiome revealed by metagenomics and culture.</title>
        <authorList>
            <person name="Gilroy R."/>
            <person name="Ravi A."/>
            <person name="Getino M."/>
            <person name="Pursley I."/>
            <person name="Horton D.L."/>
            <person name="Alikhan N.F."/>
            <person name="Baker D."/>
            <person name="Gharbi K."/>
            <person name="Hall N."/>
            <person name="Watson M."/>
            <person name="Adriaenssens E.M."/>
            <person name="Foster-Nyarko E."/>
            <person name="Jarju S."/>
            <person name="Secka A."/>
            <person name="Antonio M."/>
            <person name="Oren A."/>
            <person name="Chaudhuri R.R."/>
            <person name="La Ragione R."/>
            <person name="Hildebrand F."/>
            <person name="Pallen M.J."/>
        </authorList>
    </citation>
    <scope>NUCLEOTIDE SEQUENCE</scope>
    <source>
        <strain evidence="2">ChiSxjej2B14-6234</strain>
    </source>
</reference>
<evidence type="ECO:0000256" key="1">
    <source>
        <dbReference type="SAM" id="SignalP"/>
    </source>
</evidence>
<dbReference type="AlphaFoldDB" id="A0A9D1CQ67"/>
<name>A0A9D1CQ67_9FIRM</name>
<evidence type="ECO:0000313" key="3">
    <source>
        <dbReference type="Proteomes" id="UP000886887"/>
    </source>
</evidence>
<feature type="signal peptide" evidence="1">
    <location>
        <begin position="1"/>
        <end position="22"/>
    </location>
</feature>
<sequence length="222" mass="23936">MRNRLCALLAMLALALPVRACAQIDGAQAMSLAQTHFQGACGETEESIMAYGVSARLLSEASAPYRRIWRVVFSRSGLSYAVELDEQTGEVVRADDAQAFYLQRGVVDYAAANGGCFGIPRAQDLSALAVREIAREALAQRYGVKPEDLYDAPSGCVRYVESGGGEDGPWRIVRADGAFADPPLYTVDFVLRGDLSLGYYGGYFDPVTGEALHTYCPEDGNG</sequence>
<keyword evidence="1" id="KW-0732">Signal</keyword>
<accession>A0A9D1CQ67</accession>
<protein>
    <recommendedName>
        <fullName evidence="4">PepSY domain-containing protein</fullName>
    </recommendedName>
</protein>
<gene>
    <name evidence="2" type="ORF">IAB73_02785</name>
</gene>
<evidence type="ECO:0000313" key="2">
    <source>
        <dbReference type="EMBL" id="HIQ71122.1"/>
    </source>
</evidence>
<dbReference type="EMBL" id="DVFJ01000008">
    <property type="protein sequence ID" value="HIQ71122.1"/>
    <property type="molecule type" value="Genomic_DNA"/>
</dbReference>
<evidence type="ECO:0008006" key="4">
    <source>
        <dbReference type="Google" id="ProtNLM"/>
    </source>
</evidence>
<proteinExistence type="predicted"/>
<organism evidence="2 3">
    <name type="scientific">Candidatus Onthenecus intestinigallinarum</name>
    <dbReference type="NCBI Taxonomy" id="2840875"/>
    <lineage>
        <taxon>Bacteria</taxon>
        <taxon>Bacillati</taxon>
        <taxon>Bacillota</taxon>
        <taxon>Clostridia</taxon>
        <taxon>Eubacteriales</taxon>
        <taxon>Candidatus Onthenecus</taxon>
    </lineage>
</organism>